<keyword evidence="3" id="KW-1185">Reference proteome</keyword>
<sequence>MTSDLSPTSERTRPPMHFPPDEDRIVGGRSAIPATEQQLRR</sequence>
<reference evidence="2" key="1">
    <citation type="submission" date="2017-12" db="EMBL/GenBank/DDBJ databases">
        <title>Sequencing the genomes of 1000 Actinobacteria strains.</title>
        <authorList>
            <person name="Klenk H.-P."/>
        </authorList>
    </citation>
    <scope>NUCLEOTIDE SEQUENCE [LARGE SCALE GENOMIC DNA]</scope>
    <source>
        <strain evidence="2">DSM 44228</strain>
    </source>
</reference>
<feature type="region of interest" description="Disordered" evidence="1">
    <location>
        <begin position="1"/>
        <end position="41"/>
    </location>
</feature>
<evidence type="ECO:0000313" key="3">
    <source>
        <dbReference type="Proteomes" id="UP000233786"/>
    </source>
</evidence>
<protein>
    <submittedName>
        <fullName evidence="2">Uncharacterized protein</fullName>
    </submittedName>
</protein>
<dbReference type="AlphaFoldDB" id="A0A2N3Y6G1"/>
<dbReference type="EMBL" id="PJNB01000001">
    <property type="protein sequence ID" value="PKW18532.1"/>
    <property type="molecule type" value="Genomic_DNA"/>
</dbReference>
<evidence type="ECO:0000256" key="1">
    <source>
        <dbReference type="SAM" id="MobiDB-lite"/>
    </source>
</evidence>
<organism evidence="2 3">
    <name type="scientific">Saccharopolyspora spinosa</name>
    <dbReference type="NCBI Taxonomy" id="60894"/>
    <lineage>
        <taxon>Bacteria</taxon>
        <taxon>Bacillati</taxon>
        <taxon>Actinomycetota</taxon>
        <taxon>Actinomycetes</taxon>
        <taxon>Pseudonocardiales</taxon>
        <taxon>Pseudonocardiaceae</taxon>
        <taxon>Saccharopolyspora</taxon>
    </lineage>
</organism>
<accession>A0A2N3Y6G1</accession>
<dbReference type="Proteomes" id="UP000233786">
    <property type="component" value="Unassembled WGS sequence"/>
</dbReference>
<gene>
    <name evidence="2" type="ORF">A8926_6626</name>
</gene>
<proteinExistence type="predicted"/>
<evidence type="ECO:0000313" key="2">
    <source>
        <dbReference type="EMBL" id="PKW18532.1"/>
    </source>
</evidence>
<name>A0A2N3Y6G1_SACSN</name>
<comment type="caution">
    <text evidence="2">The sequence shown here is derived from an EMBL/GenBank/DDBJ whole genome shotgun (WGS) entry which is preliminary data.</text>
</comment>